<dbReference type="OrthoDB" id="5984265at2759"/>
<dbReference type="Proteomes" id="UP000275846">
    <property type="component" value="Unassembled WGS sequence"/>
</dbReference>
<proteinExistence type="predicted"/>
<keyword evidence="6" id="KW-1133">Transmembrane helix</keyword>
<reference evidence="12" key="1">
    <citation type="submission" date="2016-06" db="UniProtKB">
        <authorList>
            <consortium name="WormBaseParasite"/>
        </authorList>
    </citation>
    <scope>IDENTIFICATION</scope>
</reference>
<dbReference type="Gene3D" id="3.30.200.20">
    <property type="entry name" value="Phosphorylase Kinase, domain 1"/>
    <property type="match status" value="1"/>
</dbReference>
<evidence type="ECO:0000313" key="10">
    <source>
        <dbReference type="EMBL" id="VDL98759.1"/>
    </source>
</evidence>
<evidence type="ECO:0000259" key="9">
    <source>
        <dbReference type="PROSITE" id="PS50011"/>
    </source>
</evidence>
<keyword evidence="3" id="KW-0732">Signal</keyword>
<reference evidence="10 11" key="2">
    <citation type="submission" date="2018-11" db="EMBL/GenBank/DDBJ databases">
        <authorList>
            <consortium name="Pathogen Informatics"/>
        </authorList>
    </citation>
    <scope>NUCLEOTIDE SEQUENCE [LARGE SCALE GENOMIC DNA]</scope>
    <source>
        <strain evidence="10 11">NST_G2</strain>
    </source>
</reference>
<dbReference type="STRING" id="70667.A0A183T7C6"/>
<keyword evidence="4" id="KW-0547">Nucleotide-binding</keyword>
<dbReference type="InterPro" id="IPR011009">
    <property type="entry name" value="Kinase-like_dom_sf"/>
</dbReference>
<dbReference type="InterPro" id="IPR008266">
    <property type="entry name" value="Tyr_kinase_AS"/>
</dbReference>
<dbReference type="GO" id="GO:0043235">
    <property type="term" value="C:receptor complex"/>
    <property type="evidence" value="ECO:0007669"/>
    <property type="project" value="TreeGrafter"/>
</dbReference>
<keyword evidence="11" id="KW-1185">Reference proteome</keyword>
<name>A0A183T7C6_SCHSO</name>
<keyword evidence="2" id="KW-0812">Transmembrane</keyword>
<dbReference type="AlphaFoldDB" id="A0A183T7C6"/>
<organism evidence="12">
    <name type="scientific">Schistocephalus solidus</name>
    <name type="common">Tapeworm</name>
    <dbReference type="NCBI Taxonomy" id="70667"/>
    <lineage>
        <taxon>Eukaryota</taxon>
        <taxon>Metazoa</taxon>
        <taxon>Spiralia</taxon>
        <taxon>Lophotrochozoa</taxon>
        <taxon>Platyhelminthes</taxon>
        <taxon>Cestoda</taxon>
        <taxon>Eucestoda</taxon>
        <taxon>Diphyllobothriidea</taxon>
        <taxon>Diphyllobothriidae</taxon>
        <taxon>Schistocephalus</taxon>
    </lineage>
</organism>
<dbReference type="WBParaSite" id="SSLN_0001283601-mRNA-1">
    <property type="protein sequence ID" value="SSLN_0001283601-mRNA-1"/>
    <property type="gene ID" value="SSLN_0001283601"/>
</dbReference>
<evidence type="ECO:0000256" key="3">
    <source>
        <dbReference type="ARBA" id="ARBA00022729"/>
    </source>
</evidence>
<dbReference type="Pfam" id="PF07714">
    <property type="entry name" value="PK_Tyr_Ser-Thr"/>
    <property type="match status" value="1"/>
</dbReference>
<evidence type="ECO:0000256" key="1">
    <source>
        <dbReference type="ARBA" id="ARBA00004370"/>
    </source>
</evidence>
<evidence type="ECO:0000256" key="8">
    <source>
        <dbReference type="ARBA" id="ARBA00023170"/>
    </source>
</evidence>
<keyword evidence="7" id="KW-0472">Membrane</keyword>
<accession>A0A183T7C6</accession>
<evidence type="ECO:0000256" key="6">
    <source>
        <dbReference type="ARBA" id="ARBA00022989"/>
    </source>
</evidence>
<dbReference type="InterPro" id="IPR001245">
    <property type="entry name" value="Ser-Thr/Tyr_kinase_cat_dom"/>
</dbReference>
<evidence type="ECO:0000256" key="5">
    <source>
        <dbReference type="ARBA" id="ARBA00022840"/>
    </source>
</evidence>
<dbReference type="PROSITE" id="PS50011">
    <property type="entry name" value="PROTEIN_KINASE_DOM"/>
    <property type="match status" value="1"/>
</dbReference>
<dbReference type="PANTHER" id="PTHR24416:SF550">
    <property type="entry name" value="FIBROBLAST GROWTH FACTOR RECEPTOR HOMOLOG 1-RELATED"/>
    <property type="match status" value="1"/>
</dbReference>
<sequence>MRASLGTCPSLRSPGVEIFILSGHSTGVPGVAVRASTISICCHVRTAEGKEAKRETAGKAICDHMPRKLKPLTDAHCAFLVRSVAASAAECRMLMLMSDADNFTEQDLADLVREMEILKQFDPHPHVVQLYGVCSQNGPLQVLVEFAPYGNLRDFLIVRRPSEVTYGPLHKDKGGGPLLCITPRQLLDFGLQIVHRDLAARNVLIGESYVAKIADFGLTRTACDYYRKCSDVSLPFGNALR</sequence>
<dbReference type="GO" id="GO:0004714">
    <property type="term" value="F:transmembrane receptor protein tyrosine kinase activity"/>
    <property type="evidence" value="ECO:0007669"/>
    <property type="project" value="TreeGrafter"/>
</dbReference>
<protein>
    <submittedName>
        <fullName evidence="12">Protein kinase domain-containing protein</fullName>
    </submittedName>
</protein>
<feature type="domain" description="Protein kinase" evidence="9">
    <location>
        <begin position="18"/>
        <end position="241"/>
    </location>
</feature>
<dbReference type="InterPro" id="IPR000719">
    <property type="entry name" value="Prot_kinase_dom"/>
</dbReference>
<dbReference type="GO" id="GO:0007169">
    <property type="term" value="P:cell surface receptor protein tyrosine kinase signaling pathway"/>
    <property type="evidence" value="ECO:0007669"/>
    <property type="project" value="TreeGrafter"/>
</dbReference>
<keyword evidence="8" id="KW-0675">Receptor</keyword>
<evidence type="ECO:0000313" key="11">
    <source>
        <dbReference type="Proteomes" id="UP000275846"/>
    </source>
</evidence>
<dbReference type="InterPro" id="IPR050122">
    <property type="entry name" value="RTK"/>
</dbReference>
<dbReference type="PROSITE" id="PS00109">
    <property type="entry name" value="PROTEIN_KINASE_TYR"/>
    <property type="match status" value="1"/>
</dbReference>
<dbReference type="GO" id="GO:0005524">
    <property type="term" value="F:ATP binding"/>
    <property type="evidence" value="ECO:0007669"/>
    <property type="project" value="UniProtKB-KW"/>
</dbReference>
<dbReference type="SMART" id="SM00219">
    <property type="entry name" value="TyrKc"/>
    <property type="match status" value="1"/>
</dbReference>
<dbReference type="GO" id="GO:0005886">
    <property type="term" value="C:plasma membrane"/>
    <property type="evidence" value="ECO:0007669"/>
    <property type="project" value="TreeGrafter"/>
</dbReference>
<evidence type="ECO:0000256" key="2">
    <source>
        <dbReference type="ARBA" id="ARBA00022692"/>
    </source>
</evidence>
<dbReference type="PANTHER" id="PTHR24416">
    <property type="entry name" value="TYROSINE-PROTEIN KINASE RECEPTOR"/>
    <property type="match status" value="1"/>
</dbReference>
<comment type="subcellular location">
    <subcellularLocation>
        <location evidence="1">Membrane</location>
    </subcellularLocation>
</comment>
<dbReference type="InterPro" id="IPR020635">
    <property type="entry name" value="Tyr_kinase_cat_dom"/>
</dbReference>
<evidence type="ECO:0000313" key="12">
    <source>
        <dbReference type="WBParaSite" id="SSLN_0001283601-mRNA-1"/>
    </source>
</evidence>
<evidence type="ECO:0000256" key="7">
    <source>
        <dbReference type="ARBA" id="ARBA00023136"/>
    </source>
</evidence>
<dbReference type="Gene3D" id="1.10.510.10">
    <property type="entry name" value="Transferase(Phosphotransferase) domain 1"/>
    <property type="match status" value="1"/>
</dbReference>
<dbReference type="EMBL" id="UYSU01037216">
    <property type="protein sequence ID" value="VDL98759.1"/>
    <property type="molecule type" value="Genomic_DNA"/>
</dbReference>
<gene>
    <name evidence="10" type="ORF">SSLN_LOCUS12374</name>
</gene>
<evidence type="ECO:0000256" key="4">
    <source>
        <dbReference type="ARBA" id="ARBA00022741"/>
    </source>
</evidence>
<keyword evidence="5" id="KW-0067">ATP-binding</keyword>
<dbReference type="SUPFAM" id="SSF56112">
    <property type="entry name" value="Protein kinase-like (PK-like)"/>
    <property type="match status" value="1"/>
</dbReference>